<keyword evidence="3" id="KW-1185">Reference proteome</keyword>
<name>A0ABU1ZJG4_9BURK</name>
<evidence type="ECO:0000259" key="1">
    <source>
        <dbReference type="PROSITE" id="PS50801"/>
    </source>
</evidence>
<sequence length="88" mass="9434">MLNLPATLTQDVAQICLAELRSGLGQEPERIVVNGASLQRFDSSALAVLLELRRECARIGKQFAVQGLPARLRDLATLYGIDGLLAGS</sequence>
<dbReference type="InterPro" id="IPR058548">
    <property type="entry name" value="MlaB-like_STAS"/>
</dbReference>
<gene>
    <name evidence="2" type="ORF">J2X15_000975</name>
</gene>
<evidence type="ECO:0000313" key="3">
    <source>
        <dbReference type="Proteomes" id="UP001268089"/>
    </source>
</evidence>
<feature type="domain" description="STAS" evidence="1">
    <location>
        <begin position="1"/>
        <end position="88"/>
    </location>
</feature>
<accession>A0ABU1ZJG4</accession>
<evidence type="ECO:0000313" key="2">
    <source>
        <dbReference type="EMBL" id="MDR7305697.1"/>
    </source>
</evidence>
<dbReference type="Gene3D" id="3.30.750.24">
    <property type="entry name" value="STAS domain"/>
    <property type="match status" value="1"/>
</dbReference>
<protein>
    <submittedName>
        <fullName evidence="2">Phospholipid transport system transporter-binding protein</fullName>
    </submittedName>
</protein>
<proteinExistence type="predicted"/>
<reference evidence="2 3" key="1">
    <citation type="submission" date="2023-07" db="EMBL/GenBank/DDBJ databases">
        <title>Sorghum-associated microbial communities from plants grown in Nebraska, USA.</title>
        <authorList>
            <person name="Schachtman D."/>
        </authorList>
    </citation>
    <scope>NUCLEOTIDE SEQUENCE [LARGE SCALE GENOMIC DNA]</scope>
    <source>
        <strain evidence="2 3">BE308</strain>
    </source>
</reference>
<dbReference type="PROSITE" id="PS50801">
    <property type="entry name" value="STAS"/>
    <property type="match status" value="1"/>
</dbReference>
<dbReference type="CDD" id="cd07043">
    <property type="entry name" value="STAS_anti-anti-sigma_factors"/>
    <property type="match status" value="1"/>
</dbReference>
<dbReference type="InterPro" id="IPR036513">
    <property type="entry name" value="STAS_dom_sf"/>
</dbReference>
<dbReference type="Proteomes" id="UP001268089">
    <property type="component" value="Unassembled WGS sequence"/>
</dbReference>
<dbReference type="RefSeq" id="WP_310339938.1">
    <property type="nucleotide sequence ID" value="NZ_JAVDXO010000002.1"/>
</dbReference>
<organism evidence="2 3">
    <name type="scientific">Rhodoferax saidenbachensis</name>
    <dbReference type="NCBI Taxonomy" id="1484693"/>
    <lineage>
        <taxon>Bacteria</taxon>
        <taxon>Pseudomonadati</taxon>
        <taxon>Pseudomonadota</taxon>
        <taxon>Betaproteobacteria</taxon>
        <taxon>Burkholderiales</taxon>
        <taxon>Comamonadaceae</taxon>
        <taxon>Rhodoferax</taxon>
    </lineage>
</organism>
<dbReference type="EMBL" id="JAVDXO010000002">
    <property type="protein sequence ID" value="MDR7305697.1"/>
    <property type="molecule type" value="Genomic_DNA"/>
</dbReference>
<comment type="caution">
    <text evidence="2">The sequence shown here is derived from an EMBL/GenBank/DDBJ whole genome shotgun (WGS) entry which is preliminary data.</text>
</comment>
<dbReference type="SUPFAM" id="SSF52091">
    <property type="entry name" value="SpoIIaa-like"/>
    <property type="match status" value="1"/>
</dbReference>
<dbReference type="Pfam" id="PF13466">
    <property type="entry name" value="STAS_2"/>
    <property type="match status" value="1"/>
</dbReference>
<dbReference type="InterPro" id="IPR002645">
    <property type="entry name" value="STAS_dom"/>
</dbReference>